<evidence type="ECO:0008006" key="3">
    <source>
        <dbReference type="Google" id="ProtNLM"/>
    </source>
</evidence>
<organism evidence="1 2">
    <name type="scientific">Benzoatithermus flavus</name>
    <dbReference type="NCBI Taxonomy" id="3108223"/>
    <lineage>
        <taxon>Bacteria</taxon>
        <taxon>Pseudomonadati</taxon>
        <taxon>Pseudomonadota</taxon>
        <taxon>Alphaproteobacteria</taxon>
        <taxon>Geminicoccales</taxon>
        <taxon>Geminicoccaceae</taxon>
        <taxon>Benzoatithermus</taxon>
    </lineage>
</organism>
<comment type="caution">
    <text evidence="1">The sequence shown here is derived from an EMBL/GenBank/DDBJ whole genome shotgun (WGS) entry which is preliminary data.</text>
</comment>
<name>A0ABU8XUK4_9PROT</name>
<dbReference type="EMBL" id="JBBLZC010000017">
    <property type="protein sequence ID" value="MEK0084716.1"/>
    <property type="molecule type" value="Genomic_DNA"/>
</dbReference>
<gene>
    <name evidence="1" type="ORF">U1T56_16300</name>
</gene>
<proteinExistence type="predicted"/>
<protein>
    <recommendedName>
        <fullName evidence="3">Transposase</fullName>
    </recommendedName>
</protein>
<sequence length="211" mass="23100">MVHLAEAGGSTPESASITGHAIEETQRILDTYWVATRRQAKAAITKLERAVKKASEQLAAAAGFLAGKHASIGRLGRAHRHLENQLTDLHPLVEDDLVLGEVGHLELDLAAKPGGIVGAVIWIPTPRRAIELFPSTRAAILERIGSSTVSRVQARRNDFGFRWYCRIVTFSCRWLIDVYLKPGAPGWMGMPGVFFQRSPSAAKVRSTLVEL</sequence>
<accession>A0ABU8XUK4</accession>
<keyword evidence="2" id="KW-1185">Reference proteome</keyword>
<evidence type="ECO:0000313" key="1">
    <source>
        <dbReference type="EMBL" id="MEK0084716.1"/>
    </source>
</evidence>
<evidence type="ECO:0000313" key="2">
    <source>
        <dbReference type="Proteomes" id="UP001375743"/>
    </source>
</evidence>
<reference evidence="1 2" key="1">
    <citation type="submission" date="2024-01" db="EMBL/GenBank/DDBJ databases">
        <title>Multi-omics insights into the function and evolution of sodium benzoate biodegradation pathways in Benzoatithermus flavus gen. nov., sp. nov. from hot spring.</title>
        <authorList>
            <person name="Hu C.-J."/>
            <person name="Li W.-J."/>
        </authorList>
    </citation>
    <scope>NUCLEOTIDE SEQUENCE [LARGE SCALE GENOMIC DNA]</scope>
    <source>
        <strain evidence="1 2">SYSU G07066</strain>
    </source>
</reference>
<dbReference type="Proteomes" id="UP001375743">
    <property type="component" value="Unassembled WGS sequence"/>
</dbReference>